<organism evidence="2 3">
    <name type="scientific">Mythimna separata</name>
    <name type="common">Oriental armyworm</name>
    <name type="synonym">Pseudaletia separata</name>
    <dbReference type="NCBI Taxonomy" id="271217"/>
    <lineage>
        <taxon>Eukaryota</taxon>
        <taxon>Metazoa</taxon>
        <taxon>Ecdysozoa</taxon>
        <taxon>Arthropoda</taxon>
        <taxon>Hexapoda</taxon>
        <taxon>Insecta</taxon>
        <taxon>Pterygota</taxon>
        <taxon>Neoptera</taxon>
        <taxon>Endopterygota</taxon>
        <taxon>Lepidoptera</taxon>
        <taxon>Glossata</taxon>
        <taxon>Ditrysia</taxon>
        <taxon>Noctuoidea</taxon>
        <taxon>Noctuidae</taxon>
        <taxon>Noctuinae</taxon>
        <taxon>Hadenini</taxon>
        <taxon>Mythimna</taxon>
    </lineage>
</organism>
<feature type="domain" description="C2H2-type" evidence="1">
    <location>
        <begin position="13"/>
        <end position="34"/>
    </location>
</feature>
<dbReference type="PROSITE" id="PS00028">
    <property type="entry name" value="ZINC_FINGER_C2H2_1"/>
    <property type="match status" value="1"/>
</dbReference>
<accession>A0AAD8DUF1</accession>
<protein>
    <recommendedName>
        <fullName evidence="1">C2H2-type domain-containing protein</fullName>
    </recommendedName>
</protein>
<name>A0AAD8DUF1_MYTSE</name>
<evidence type="ECO:0000259" key="1">
    <source>
        <dbReference type="PROSITE" id="PS00028"/>
    </source>
</evidence>
<evidence type="ECO:0000313" key="2">
    <source>
        <dbReference type="EMBL" id="KAJ8723932.1"/>
    </source>
</evidence>
<keyword evidence="3" id="KW-1185">Reference proteome</keyword>
<dbReference type="Proteomes" id="UP001231518">
    <property type="component" value="Chromosome 20"/>
</dbReference>
<gene>
    <name evidence="2" type="ORF">PYW07_007912</name>
</gene>
<dbReference type="InterPro" id="IPR013087">
    <property type="entry name" value="Znf_C2H2_type"/>
</dbReference>
<sequence>MKLISTEKTTFTCGQCTMQYCYYKHLLEHLYWRHGTERVWCKQCSLKRCQYVVDECHVLPIHEELQDDDLPSEDSPDNAEKEADY</sequence>
<dbReference type="AlphaFoldDB" id="A0AAD8DUF1"/>
<proteinExistence type="predicted"/>
<evidence type="ECO:0000313" key="3">
    <source>
        <dbReference type="Proteomes" id="UP001231518"/>
    </source>
</evidence>
<reference evidence="2" key="1">
    <citation type="submission" date="2023-03" db="EMBL/GenBank/DDBJ databases">
        <title>Chromosome-level genomes of two armyworms, Mythimna separata and Mythimna loreyi, provide insights into the biosynthesis and reception of sex pheromones.</title>
        <authorList>
            <person name="Zhao H."/>
        </authorList>
    </citation>
    <scope>NUCLEOTIDE SEQUENCE</scope>
    <source>
        <strain evidence="2">BeijingLab</strain>
        <tissue evidence="2">Pupa</tissue>
    </source>
</reference>
<comment type="caution">
    <text evidence="2">The sequence shown here is derived from an EMBL/GenBank/DDBJ whole genome shotgun (WGS) entry which is preliminary data.</text>
</comment>
<dbReference type="EMBL" id="JARGEI010000011">
    <property type="protein sequence ID" value="KAJ8723932.1"/>
    <property type="molecule type" value="Genomic_DNA"/>
</dbReference>